<dbReference type="InterPro" id="IPR036259">
    <property type="entry name" value="MFS_trans_sf"/>
</dbReference>
<evidence type="ECO:0000256" key="3">
    <source>
        <dbReference type="ARBA" id="ARBA00022692"/>
    </source>
</evidence>
<keyword evidence="5 7" id="KW-0472">Membrane</keyword>
<dbReference type="Pfam" id="PF06609">
    <property type="entry name" value="TRI12"/>
    <property type="match status" value="1"/>
</dbReference>
<dbReference type="EMBL" id="KN847496">
    <property type="protein sequence ID" value="KIW14159.1"/>
    <property type="molecule type" value="Genomic_DNA"/>
</dbReference>
<gene>
    <name evidence="9" type="ORF">PV08_06940</name>
</gene>
<feature type="transmembrane region" description="Helical" evidence="7">
    <location>
        <begin position="529"/>
        <end position="547"/>
    </location>
</feature>
<feature type="transmembrane region" description="Helical" evidence="7">
    <location>
        <begin position="235"/>
        <end position="257"/>
    </location>
</feature>
<protein>
    <recommendedName>
        <fullName evidence="8">Major facilitator superfamily (MFS) profile domain-containing protein</fullName>
    </recommendedName>
</protein>
<feature type="transmembrane region" description="Helical" evidence="7">
    <location>
        <begin position="194"/>
        <end position="215"/>
    </location>
</feature>
<accession>A0A0D2BSE4</accession>
<reference evidence="9 10" key="1">
    <citation type="submission" date="2015-01" db="EMBL/GenBank/DDBJ databases">
        <title>The Genome Sequence of Exophiala spinifera CBS89968.</title>
        <authorList>
            <consortium name="The Broad Institute Genomics Platform"/>
            <person name="Cuomo C."/>
            <person name="de Hoog S."/>
            <person name="Gorbushina A."/>
            <person name="Stielow B."/>
            <person name="Teixiera M."/>
            <person name="Abouelleil A."/>
            <person name="Chapman S.B."/>
            <person name="Priest M."/>
            <person name="Young S.K."/>
            <person name="Wortman J."/>
            <person name="Nusbaum C."/>
            <person name="Birren B."/>
        </authorList>
    </citation>
    <scope>NUCLEOTIDE SEQUENCE [LARGE SCALE GENOMIC DNA]</scope>
    <source>
        <strain evidence="9 10">CBS 89968</strain>
    </source>
</reference>
<evidence type="ECO:0000313" key="10">
    <source>
        <dbReference type="Proteomes" id="UP000053328"/>
    </source>
</evidence>
<evidence type="ECO:0000256" key="6">
    <source>
        <dbReference type="SAM" id="MobiDB-lite"/>
    </source>
</evidence>
<feature type="domain" description="Major facilitator superfamily (MFS) profile" evidence="8">
    <location>
        <begin position="34"/>
        <end position="552"/>
    </location>
</feature>
<evidence type="ECO:0000256" key="7">
    <source>
        <dbReference type="SAM" id="Phobius"/>
    </source>
</evidence>
<dbReference type="OrthoDB" id="2587356at2759"/>
<dbReference type="RefSeq" id="XP_016234375.1">
    <property type="nucleotide sequence ID" value="XM_016381273.1"/>
</dbReference>
<evidence type="ECO:0000256" key="4">
    <source>
        <dbReference type="ARBA" id="ARBA00022989"/>
    </source>
</evidence>
<evidence type="ECO:0000259" key="8">
    <source>
        <dbReference type="PROSITE" id="PS50850"/>
    </source>
</evidence>
<comment type="subcellular location">
    <subcellularLocation>
        <location evidence="1">Membrane</location>
        <topology evidence="1">Multi-pass membrane protein</topology>
    </subcellularLocation>
</comment>
<dbReference type="Proteomes" id="UP000053328">
    <property type="component" value="Unassembled WGS sequence"/>
</dbReference>
<dbReference type="Gene3D" id="1.20.1250.20">
    <property type="entry name" value="MFS general substrate transporter like domains"/>
    <property type="match status" value="1"/>
</dbReference>
<evidence type="ECO:0000256" key="5">
    <source>
        <dbReference type="ARBA" id="ARBA00023136"/>
    </source>
</evidence>
<evidence type="ECO:0000256" key="2">
    <source>
        <dbReference type="ARBA" id="ARBA00022448"/>
    </source>
</evidence>
<feature type="transmembrane region" description="Helical" evidence="7">
    <location>
        <begin position="103"/>
        <end position="122"/>
    </location>
</feature>
<dbReference type="PANTHER" id="PTHR23501">
    <property type="entry name" value="MAJOR FACILITATOR SUPERFAMILY"/>
    <property type="match status" value="1"/>
</dbReference>
<feature type="transmembrane region" description="Helical" evidence="7">
    <location>
        <begin position="76"/>
        <end position="96"/>
    </location>
</feature>
<dbReference type="GO" id="GO:0005886">
    <property type="term" value="C:plasma membrane"/>
    <property type="evidence" value="ECO:0007669"/>
    <property type="project" value="TreeGrafter"/>
</dbReference>
<feature type="transmembrane region" description="Helical" evidence="7">
    <location>
        <begin position="161"/>
        <end position="182"/>
    </location>
</feature>
<keyword evidence="4 7" id="KW-1133">Transmembrane helix</keyword>
<dbReference type="PROSITE" id="PS00216">
    <property type="entry name" value="SUGAR_TRANSPORT_1"/>
    <property type="match status" value="1"/>
</dbReference>
<feature type="transmembrane region" description="Helical" evidence="7">
    <location>
        <begin position="306"/>
        <end position="327"/>
    </location>
</feature>
<dbReference type="PANTHER" id="PTHR23501:SF109">
    <property type="entry name" value="MAJOR FACILITATOR SUPERFAMILY (MFS) PROFILE DOMAIN-CONTAINING PROTEIN-RELATED"/>
    <property type="match status" value="1"/>
</dbReference>
<feature type="transmembrane region" description="Helical" evidence="7">
    <location>
        <begin position="374"/>
        <end position="392"/>
    </location>
</feature>
<dbReference type="GO" id="GO:0022857">
    <property type="term" value="F:transmembrane transporter activity"/>
    <property type="evidence" value="ECO:0007669"/>
    <property type="project" value="InterPro"/>
</dbReference>
<feature type="transmembrane region" description="Helical" evidence="7">
    <location>
        <begin position="128"/>
        <end position="149"/>
    </location>
</feature>
<keyword evidence="2" id="KW-0813">Transport</keyword>
<feature type="region of interest" description="Disordered" evidence="6">
    <location>
        <begin position="568"/>
        <end position="593"/>
    </location>
</feature>
<dbReference type="SUPFAM" id="SSF103473">
    <property type="entry name" value="MFS general substrate transporter"/>
    <property type="match status" value="1"/>
</dbReference>
<dbReference type="InterPro" id="IPR005829">
    <property type="entry name" value="Sugar_transporter_CS"/>
</dbReference>
<feature type="transmembrane region" description="Helical" evidence="7">
    <location>
        <begin position="263"/>
        <end position="285"/>
    </location>
</feature>
<keyword evidence="10" id="KW-1185">Reference proteome</keyword>
<dbReference type="InterPro" id="IPR020846">
    <property type="entry name" value="MFS_dom"/>
</dbReference>
<evidence type="ECO:0000256" key="1">
    <source>
        <dbReference type="ARBA" id="ARBA00004141"/>
    </source>
</evidence>
<dbReference type="GeneID" id="27334023"/>
<dbReference type="HOGENOM" id="CLU_000960_25_2_1"/>
<proteinExistence type="predicted"/>
<sequence length="593" mass="63427">MTELEKQHDEGMTSAEVHVERLQTTEPQNNTSTLSLFLAVISVACGFVGPILVVALQSSVIEQIVTDLGDTKDLAWPLSAFSVAGAVAFSIAGNLSDIFGRRVVILTGNTMMIVGGIIGADAHSVMRLVVSDSIVGASAGLIFVGYASISELLPKKWRGAGIGLTEFLITAPWALAATLIATAMYSHTALRWRWFYIIGCIYATVSLLGTAVFYFPPSHPRGDYDKTRWQEFMEIDFVGCILFGGGMVSMLVGLTWAGTQHPWHSAAVIAPLVVGFSSIVSALVYDAFIPKTPLFAPQLIREIRKFVLCLVVAFVAGFIYYSMSALLPQATLWIFTSDSTKIGVTQIPNGVGQLIFGSLASAAIGPIGHLRIQFVFWTTIMVVAVACLAATIPHHKGAFMALQAFAVGPFPTISALSIVISSLNVPLPYLGLAVGMIGTLRSAGGSFGNSILQTVLRSVVDDKLAPSIINAAVKLGFNPENAGELIGATVQNALGVPFAFSKVPGITPEIEHAAAEALKRAYAYAFQRVFYTIIPFGVIAIICAMLVHDPSQHLTNHTDVRLEKEGFLGHGKKDQVDQPDQSKRVDNDSTEVV</sequence>
<organism evidence="9 10">
    <name type="scientific">Exophiala spinifera</name>
    <dbReference type="NCBI Taxonomy" id="91928"/>
    <lineage>
        <taxon>Eukaryota</taxon>
        <taxon>Fungi</taxon>
        <taxon>Dikarya</taxon>
        <taxon>Ascomycota</taxon>
        <taxon>Pezizomycotina</taxon>
        <taxon>Eurotiomycetes</taxon>
        <taxon>Chaetothyriomycetidae</taxon>
        <taxon>Chaetothyriales</taxon>
        <taxon>Herpotrichiellaceae</taxon>
        <taxon>Exophiala</taxon>
    </lineage>
</organism>
<feature type="transmembrane region" description="Helical" evidence="7">
    <location>
        <begin position="36"/>
        <end position="56"/>
    </location>
</feature>
<name>A0A0D2BSE4_9EURO</name>
<feature type="compositionally biased region" description="Basic and acidic residues" evidence="6">
    <location>
        <begin position="568"/>
        <end position="587"/>
    </location>
</feature>
<dbReference type="PROSITE" id="PS50850">
    <property type="entry name" value="MFS"/>
    <property type="match status" value="1"/>
</dbReference>
<dbReference type="VEuPathDB" id="FungiDB:PV08_06940"/>
<evidence type="ECO:0000313" key="9">
    <source>
        <dbReference type="EMBL" id="KIW14159.1"/>
    </source>
</evidence>
<keyword evidence="3 7" id="KW-0812">Transmembrane</keyword>
<dbReference type="AlphaFoldDB" id="A0A0D2BSE4"/>
<dbReference type="InterPro" id="IPR010573">
    <property type="entry name" value="MFS_Str1/Tri12-like"/>
</dbReference>
<feature type="transmembrane region" description="Helical" evidence="7">
    <location>
        <begin position="347"/>
        <end position="367"/>
    </location>
</feature>